<proteinExistence type="predicted"/>
<dbReference type="OrthoDB" id="3790708at2"/>
<keyword evidence="2" id="KW-0732">Signal</keyword>
<feature type="compositionally biased region" description="Basic and acidic residues" evidence="1">
    <location>
        <begin position="27"/>
        <end position="52"/>
    </location>
</feature>
<protein>
    <submittedName>
        <fullName evidence="3">Uncharacterized protein</fullName>
    </submittedName>
</protein>
<evidence type="ECO:0000256" key="1">
    <source>
        <dbReference type="SAM" id="MobiDB-lite"/>
    </source>
</evidence>
<dbReference type="EMBL" id="FRFE01000028">
    <property type="protein sequence ID" value="SHO51763.1"/>
    <property type="molecule type" value="Genomic_DNA"/>
</dbReference>
<feature type="region of interest" description="Disordered" evidence="1">
    <location>
        <begin position="25"/>
        <end position="88"/>
    </location>
</feature>
<gene>
    <name evidence="3" type="ORF">SAMN02745220_04215</name>
</gene>
<dbReference type="RefSeq" id="WP_073615636.1">
    <property type="nucleotide sequence ID" value="NZ_FRFE01000028.1"/>
</dbReference>
<dbReference type="STRING" id="1121416.SAMN02745220_04215"/>
<feature type="chain" id="PRO_5012500782" evidence="2">
    <location>
        <begin position="23"/>
        <end position="88"/>
    </location>
</feature>
<accession>A0A1M7YGP0</accession>
<name>A0A1M7YGP0_9BACT</name>
<reference evidence="3 4" key="1">
    <citation type="submission" date="2016-12" db="EMBL/GenBank/DDBJ databases">
        <authorList>
            <person name="Song W.-J."/>
            <person name="Kurnit D.M."/>
        </authorList>
    </citation>
    <scope>NUCLEOTIDE SEQUENCE [LARGE SCALE GENOMIC DNA]</scope>
    <source>
        <strain evidence="3 4">DSM 18488</strain>
    </source>
</reference>
<dbReference type="AlphaFoldDB" id="A0A1M7YGP0"/>
<evidence type="ECO:0000256" key="2">
    <source>
        <dbReference type="SAM" id="SignalP"/>
    </source>
</evidence>
<feature type="signal peptide" evidence="2">
    <location>
        <begin position="1"/>
        <end position="22"/>
    </location>
</feature>
<keyword evidence="4" id="KW-1185">Reference proteome</keyword>
<organism evidence="3 4">
    <name type="scientific">Desulfopila aestuarii DSM 18488</name>
    <dbReference type="NCBI Taxonomy" id="1121416"/>
    <lineage>
        <taxon>Bacteria</taxon>
        <taxon>Pseudomonadati</taxon>
        <taxon>Thermodesulfobacteriota</taxon>
        <taxon>Desulfobulbia</taxon>
        <taxon>Desulfobulbales</taxon>
        <taxon>Desulfocapsaceae</taxon>
        <taxon>Desulfopila</taxon>
    </lineage>
</organism>
<evidence type="ECO:0000313" key="3">
    <source>
        <dbReference type="EMBL" id="SHO51763.1"/>
    </source>
</evidence>
<sequence length="88" mass="9504">MRKKIVLTVIAGLALMLAGVNAGLAKGSEKHSTNNRTQIKDSSSHESGHHDSINSGRDFGQHVKEMNDNFSGDHNPGKHHKGYSGLKD</sequence>
<evidence type="ECO:0000313" key="4">
    <source>
        <dbReference type="Proteomes" id="UP000184603"/>
    </source>
</evidence>
<dbReference type="Proteomes" id="UP000184603">
    <property type="component" value="Unassembled WGS sequence"/>
</dbReference>